<feature type="domain" description="NADH-Ubiquinone oxidoreductase (complex I) chain 5 N-terminal" evidence="11">
    <location>
        <begin position="70"/>
        <end position="115"/>
    </location>
</feature>
<comment type="subcellular location">
    <subcellularLocation>
        <location evidence="1">Membrane</location>
        <topology evidence="1">Multi-pass membrane protein</topology>
    </subcellularLocation>
</comment>
<keyword evidence="8 12" id="KW-0496">Mitochondrion</keyword>
<keyword evidence="5 8" id="KW-1133">Transmembrane helix</keyword>
<comment type="catalytic activity">
    <reaction evidence="8">
        <text>a ubiquinone + NADH + 5 H(+)(in) = a ubiquinol + NAD(+) + 4 H(+)(out)</text>
        <dbReference type="Rhea" id="RHEA:29091"/>
        <dbReference type="Rhea" id="RHEA-COMP:9565"/>
        <dbReference type="Rhea" id="RHEA-COMP:9566"/>
        <dbReference type="ChEBI" id="CHEBI:15378"/>
        <dbReference type="ChEBI" id="CHEBI:16389"/>
        <dbReference type="ChEBI" id="CHEBI:17976"/>
        <dbReference type="ChEBI" id="CHEBI:57540"/>
        <dbReference type="ChEBI" id="CHEBI:57945"/>
        <dbReference type="EC" id="7.1.1.2"/>
    </reaction>
</comment>
<feature type="transmembrane region" description="Helical" evidence="8">
    <location>
        <begin position="114"/>
        <end position="131"/>
    </location>
</feature>
<geneLocation type="mitochondrion" evidence="12"/>
<comment type="similarity">
    <text evidence="2 8">Belongs to the complex I subunit 5 family.</text>
</comment>
<evidence type="ECO:0000256" key="6">
    <source>
        <dbReference type="ARBA" id="ARBA00023027"/>
    </source>
</evidence>
<protein>
    <recommendedName>
        <fullName evidence="8">NADH-ubiquinone oxidoreductase chain 5</fullName>
        <ecNumber evidence="8">7.1.1.2</ecNumber>
    </recommendedName>
</protein>
<feature type="transmembrane region" description="Helical" evidence="8">
    <location>
        <begin position="177"/>
        <end position="200"/>
    </location>
</feature>
<feature type="transmembrane region" description="Helical" evidence="8">
    <location>
        <begin position="28"/>
        <end position="49"/>
    </location>
</feature>
<feature type="signal peptide" evidence="9">
    <location>
        <begin position="1"/>
        <end position="18"/>
    </location>
</feature>
<keyword evidence="6 8" id="KW-0520">NAD</keyword>
<evidence type="ECO:0000256" key="9">
    <source>
        <dbReference type="SAM" id="SignalP"/>
    </source>
</evidence>
<feature type="transmembrane region" description="Helical" evidence="8">
    <location>
        <begin position="466"/>
        <end position="486"/>
    </location>
</feature>
<dbReference type="PRINTS" id="PR01434">
    <property type="entry name" value="NADHDHGNASE5"/>
</dbReference>
<keyword evidence="8" id="KW-0830">Ubiquinone</keyword>
<keyword evidence="8" id="KW-0813">Transport</keyword>
<dbReference type="NCBIfam" id="NF005141">
    <property type="entry name" value="PRK06590.1"/>
    <property type="match status" value="1"/>
</dbReference>
<dbReference type="GO" id="GO:0042773">
    <property type="term" value="P:ATP synthesis coupled electron transport"/>
    <property type="evidence" value="ECO:0007669"/>
    <property type="project" value="InterPro"/>
</dbReference>
<evidence type="ECO:0000256" key="2">
    <source>
        <dbReference type="ARBA" id="ARBA00008200"/>
    </source>
</evidence>
<feature type="transmembrane region" description="Helical" evidence="8">
    <location>
        <begin position="257"/>
        <end position="279"/>
    </location>
</feature>
<feature type="transmembrane region" description="Helical" evidence="8">
    <location>
        <begin position="313"/>
        <end position="335"/>
    </location>
</feature>
<keyword evidence="3 8" id="KW-0812">Transmembrane</keyword>
<evidence type="ECO:0000256" key="5">
    <source>
        <dbReference type="ARBA" id="ARBA00022989"/>
    </source>
</evidence>
<dbReference type="EC" id="7.1.1.2" evidence="8"/>
<feature type="transmembrane region" description="Helical" evidence="8">
    <location>
        <begin position="380"/>
        <end position="402"/>
    </location>
</feature>
<feature type="transmembrane region" description="Helical" evidence="8">
    <location>
        <begin position="524"/>
        <end position="542"/>
    </location>
</feature>
<feature type="transmembrane region" description="Helical" evidence="8">
    <location>
        <begin position="220"/>
        <end position="245"/>
    </location>
</feature>
<dbReference type="InterPro" id="IPR001516">
    <property type="entry name" value="Proton_antipo_N"/>
</dbReference>
<name>A0A7U3TX08_9TRAC</name>
<dbReference type="GO" id="GO:0008137">
    <property type="term" value="F:NADH dehydrogenase (ubiquinone) activity"/>
    <property type="evidence" value="ECO:0007669"/>
    <property type="project" value="UniProtKB-EC"/>
</dbReference>
<dbReference type="AlphaFoldDB" id="A0A7U3TX08"/>
<feature type="transmembrane region" description="Helical" evidence="8">
    <location>
        <begin position="56"/>
        <end position="78"/>
    </location>
</feature>
<evidence type="ECO:0000256" key="8">
    <source>
        <dbReference type="RuleBase" id="RU003404"/>
    </source>
</evidence>
<feature type="domain" description="NADH:quinone oxidoreductase/Mrp antiporter transmembrane" evidence="10">
    <location>
        <begin position="132"/>
        <end position="417"/>
    </location>
</feature>
<keyword evidence="9" id="KW-0732">Signal</keyword>
<dbReference type="NCBIfam" id="TIGR01974">
    <property type="entry name" value="NDH_I_L"/>
    <property type="match status" value="1"/>
</dbReference>
<evidence type="ECO:0000259" key="11">
    <source>
        <dbReference type="Pfam" id="PF00662"/>
    </source>
</evidence>
<evidence type="ECO:0000256" key="1">
    <source>
        <dbReference type="ARBA" id="ARBA00004141"/>
    </source>
</evidence>
<feature type="transmembrane region" description="Helical" evidence="8">
    <location>
        <begin position="84"/>
        <end position="107"/>
    </location>
</feature>
<evidence type="ECO:0000259" key="10">
    <source>
        <dbReference type="Pfam" id="PF00361"/>
    </source>
</evidence>
<feature type="transmembrane region" description="Helical" evidence="8">
    <location>
        <begin position="422"/>
        <end position="446"/>
    </location>
</feature>
<feature type="transmembrane region" description="Helical" evidence="8">
    <location>
        <begin position="137"/>
        <end position="156"/>
    </location>
</feature>
<dbReference type="Pfam" id="PF00361">
    <property type="entry name" value="Proton_antipo_M"/>
    <property type="match status" value="1"/>
</dbReference>
<feature type="transmembrane region" description="Helical" evidence="8">
    <location>
        <begin position="654"/>
        <end position="671"/>
    </location>
</feature>
<comment type="function">
    <text evidence="8">Core subunit of the mitochondrial membrane respiratory chain NADH dehydrogenase (Complex I) which catalyzes electron transfer from NADH through the respiratory chain, using ubiquinone as an electron acceptor. Essential for the catalytic activity and assembly of complex I.</text>
</comment>
<dbReference type="GO" id="GO:0015990">
    <property type="term" value="P:electron transport coupled proton transport"/>
    <property type="evidence" value="ECO:0007669"/>
    <property type="project" value="TreeGrafter"/>
</dbReference>
<dbReference type="InterPro" id="IPR003945">
    <property type="entry name" value="NU5C-like"/>
</dbReference>
<dbReference type="PRINTS" id="PR01435">
    <property type="entry name" value="NPOXDRDTASE5"/>
</dbReference>
<dbReference type="Pfam" id="PF00662">
    <property type="entry name" value="Proton_antipo_N"/>
    <property type="match status" value="1"/>
</dbReference>
<dbReference type="GO" id="GO:0016020">
    <property type="term" value="C:membrane"/>
    <property type="evidence" value="ECO:0007669"/>
    <property type="project" value="UniProtKB-SubCell"/>
</dbReference>
<evidence type="ECO:0000256" key="3">
    <source>
        <dbReference type="ARBA" id="ARBA00022692"/>
    </source>
</evidence>
<accession>A0A7U3TX08</accession>
<keyword evidence="4" id="KW-1278">Translocase</keyword>
<reference evidence="12" key="1">
    <citation type="submission" date="2019-11" db="EMBL/GenBank/DDBJ databases">
        <title>Convergent organelle genome evolution in Selaginellaceae with mitochondrial-like plastid genomes and a highly diverged mitochondrial genome.</title>
        <authorList>
            <person name="Kang J.-S."/>
            <person name="Wang Y.-R."/>
            <person name="Xiang Q.-P."/>
            <person name="Zhang X.-C."/>
        </authorList>
    </citation>
    <scope>NUCLEOTIDE SEQUENCE</scope>
    <source>
        <strain evidence="12">Contig 1</strain>
    </source>
</reference>
<evidence type="ECO:0000256" key="4">
    <source>
        <dbReference type="ARBA" id="ARBA00022967"/>
    </source>
</evidence>
<gene>
    <name evidence="12" type="primary">nad5</name>
</gene>
<dbReference type="InterPro" id="IPR001750">
    <property type="entry name" value="ND/Mrp_TM"/>
</dbReference>
<dbReference type="EMBL" id="MN702914">
    <property type="protein sequence ID" value="QQO99820.1"/>
    <property type="molecule type" value="Genomic_DNA"/>
</dbReference>
<evidence type="ECO:0000256" key="7">
    <source>
        <dbReference type="ARBA" id="ARBA00023136"/>
    </source>
</evidence>
<sequence>MMYLLIVCLPALASLAVAAIGRRIGAGGSAVVTTTCALGSFILSLLAYYEVGLGGSACYLSIGALIFSEMLDATWGLLFDGLTVVMLVVVTFVSGLVHIYSVAYMAGDPHSSRFMCFLSMFTFFMLILVTGDNLVQVFVGWEGVGLASYLLINFWYTRLRASRAAMKAMLVNRVGDFGFAIGILACFTMYHTVEFCTIFSCGDLLASSSYILFGDTGYHAITVICLLLYVGAVGKSAQIGLHTWLADAMEGPTPVSALIHAATMVTAGVFMIARCAPLYEYAPNALIVITFSGAMTSFFAASTASLQHDLKRVIAFSTCSQLGYMIFAVGISHYAVSVFHLMNHACFKAILFLSAGSVIHSMGDAQDLRKMAGLAPHLPLTYAVMLIGGLSLIGFPYLTGFFSKDVILELAYTHYTMNGKFGYWLGSVSVFLTSYYSWRSLFLTFWASGPSHGGRSFVHSSHDASIVMAIPLIILAVGSIFIGYLAGDMMIGAGTSFWANSLWALPHHEITAESEFSSPTMIKLIPLLFGIAGGVFAMRSGFGVGGGGIRPSLAGNRLYWLLNRRWFFDQVFRYFVMRLVLRFGYHVSLTGLDAGAIDLLGPTGIGRAMRRLAARAGTAHSGWVDRSVMVMFIGLTMFITLAPWDSVRAPLENRLYWLVVLGFLLHNSCTVRRP</sequence>
<dbReference type="Gene3D" id="1.20.5.2700">
    <property type="match status" value="1"/>
</dbReference>
<dbReference type="PANTHER" id="PTHR42829">
    <property type="entry name" value="NADH-UBIQUINONE OXIDOREDUCTASE CHAIN 5"/>
    <property type="match status" value="1"/>
</dbReference>
<dbReference type="InterPro" id="IPR018393">
    <property type="entry name" value="NADHpl_OxRdtase_5_subgr"/>
</dbReference>
<dbReference type="PANTHER" id="PTHR42829:SF2">
    <property type="entry name" value="NADH-UBIQUINONE OXIDOREDUCTASE CHAIN 5"/>
    <property type="match status" value="1"/>
</dbReference>
<keyword evidence="7 8" id="KW-0472">Membrane</keyword>
<feature type="transmembrane region" description="Helical" evidence="8">
    <location>
        <begin position="285"/>
        <end position="306"/>
    </location>
</feature>
<evidence type="ECO:0000313" key="12">
    <source>
        <dbReference type="EMBL" id="QQO99820.1"/>
    </source>
</evidence>
<feature type="chain" id="PRO_5030811694" description="NADH-ubiquinone oxidoreductase chain 5" evidence="9">
    <location>
        <begin position="19"/>
        <end position="674"/>
    </location>
</feature>
<organism evidence="12">
    <name type="scientific">Selaginella nipponica</name>
    <dbReference type="NCBI Taxonomy" id="872861"/>
    <lineage>
        <taxon>Eukaryota</taxon>
        <taxon>Viridiplantae</taxon>
        <taxon>Streptophyta</taxon>
        <taxon>Embryophyta</taxon>
        <taxon>Tracheophyta</taxon>
        <taxon>Lycopodiopsida</taxon>
        <taxon>Selaginellales</taxon>
        <taxon>Selaginellaceae</taxon>
        <taxon>Selaginella</taxon>
    </lineage>
</organism>
<proteinExistence type="inferred from homology"/>
<feature type="transmembrane region" description="Helical" evidence="8">
    <location>
        <begin position="623"/>
        <end position="642"/>
    </location>
</feature>
<dbReference type="GO" id="GO:0003954">
    <property type="term" value="F:NADH dehydrogenase activity"/>
    <property type="evidence" value="ECO:0007669"/>
    <property type="project" value="TreeGrafter"/>
</dbReference>